<dbReference type="GO" id="GO:0031921">
    <property type="term" value="P:pyridoxal phosphate transport"/>
    <property type="evidence" value="ECO:0007669"/>
    <property type="project" value="EnsemblFungi"/>
</dbReference>
<dbReference type="GO" id="GO:0030170">
    <property type="term" value="F:pyridoxal phosphate binding"/>
    <property type="evidence" value="ECO:0007669"/>
    <property type="project" value="EnsemblFungi"/>
</dbReference>
<keyword evidence="8" id="KW-0496">Mitochondrion</keyword>
<keyword evidence="6" id="KW-0999">Mitochondrion inner membrane</keyword>
<dbReference type="GeneID" id="63773327"/>
<evidence type="ECO:0000256" key="3">
    <source>
        <dbReference type="ARBA" id="ARBA00022448"/>
    </source>
</evidence>
<comment type="caution">
    <text evidence="13">The sequence shown here is derived from an EMBL/GenBank/DDBJ whole genome shotgun (WGS) entry which is preliminary data.</text>
</comment>
<dbReference type="InParanoid" id="A0A1Y2D865"/>
<protein>
    <submittedName>
        <fullName evidence="13">Mitochondrial carrier domain-containing protein</fullName>
    </submittedName>
</protein>
<feature type="repeat" description="Solcar" evidence="10">
    <location>
        <begin position="166"/>
        <end position="255"/>
    </location>
</feature>
<accession>A0A1Y2D865</accession>
<evidence type="ECO:0000313" key="13">
    <source>
        <dbReference type="EMBL" id="ORY54825.1"/>
    </source>
</evidence>
<dbReference type="GO" id="GO:0006879">
    <property type="term" value="P:intracellular iron ion homeostasis"/>
    <property type="evidence" value="ECO:0007669"/>
    <property type="project" value="EnsemblFungi"/>
</dbReference>
<feature type="repeat" description="Solcar" evidence="10">
    <location>
        <begin position="3"/>
        <end position="156"/>
    </location>
</feature>
<comment type="subcellular location">
    <subcellularLocation>
        <location evidence="1">Mitochondrion inner membrane</location>
        <topology evidence="1">Multi-pass membrane protein</topology>
    </subcellularLocation>
</comment>
<evidence type="ECO:0000256" key="5">
    <source>
        <dbReference type="ARBA" id="ARBA00022737"/>
    </source>
</evidence>
<dbReference type="RefSeq" id="XP_040709349.1">
    <property type="nucleotide sequence ID" value="XM_040857115.1"/>
</dbReference>
<dbReference type="Pfam" id="PF00153">
    <property type="entry name" value="Mito_carr"/>
    <property type="match status" value="4"/>
</dbReference>
<keyword evidence="4 10" id="KW-0812">Transmembrane</keyword>
<evidence type="ECO:0000256" key="8">
    <source>
        <dbReference type="ARBA" id="ARBA00023128"/>
    </source>
</evidence>
<organism evidence="13 14">
    <name type="scientific">Pseudomassariella vexata</name>
    <dbReference type="NCBI Taxonomy" id="1141098"/>
    <lineage>
        <taxon>Eukaryota</taxon>
        <taxon>Fungi</taxon>
        <taxon>Dikarya</taxon>
        <taxon>Ascomycota</taxon>
        <taxon>Pezizomycotina</taxon>
        <taxon>Sordariomycetes</taxon>
        <taxon>Xylariomycetidae</taxon>
        <taxon>Amphisphaeriales</taxon>
        <taxon>Pseudomassariaceae</taxon>
        <taxon>Pseudomassariella</taxon>
    </lineage>
</organism>
<evidence type="ECO:0000256" key="4">
    <source>
        <dbReference type="ARBA" id="ARBA00022692"/>
    </source>
</evidence>
<evidence type="ECO:0000313" key="14">
    <source>
        <dbReference type="Proteomes" id="UP000193689"/>
    </source>
</evidence>
<evidence type="ECO:0000256" key="7">
    <source>
        <dbReference type="ARBA" id="ARBA00022989"/>
    </source>
</evidence>
<dbReference type="PANTHER" id="PTHR45760:SF2">
    <property type="entry name" value="FI19922P1-RELATED"/>
    <property type="match status" value="1"/>
</dbReference>
<dbReference type="GO" id="GO:1990542">
    <property type="term" value="P:mitochondrial transmembrane transport"/>
    <property type="evidence" value="ECO:0007669"/>
    <property type="project" value="InterPro"/>
</dbReference>
<evidence type="ECO:0000256" key="6">
    <source>
        <dbReference type="ARBA" id="ARBA00022792"/>
    </source>
</evidence>
<dbReference type="SUPFAM" id="SSF103506">
    <property type="entry name" value="Mitochondrial carrier"/>
    <property type="match status" value="1"/>
</dbReference>
<dbReference type="GO" id="GO:0005743">
    <property type="term" value="C:mitochondrial inner membrane"/>
    <property type="evidence" value="ECO:0007669"/>
    <property type="project" value="UniProtKB-SubCell"/>
</dbReference>
<keyword evidence="9 10" id="KW-0472">Membrane</keyword>
<sequence>MDISARQKMLSAISGSLLTSLLVTPLDVVRVRLQSQGAPQVYTADLSKLVASTPNAFRPSSLGVTACCREVFFMNNNAEACVVGPRIEGLGGSAAPGDCAIEQTQKKAFNSTLDGMRKIARNEGLTTLWRGLSPTLVMAVPANIIYFTGYDWLRFNKSSPINKVSSDGYAPLIAGAAARVVAAGAVGPIELFRTRLQASSGDSTTNHLANTFKGIKEMVVANGYRSLWRGLTLTLWRDVPFSGMYWWGYETIRGKLTDIRAERRGRPLVREDGSRTRARSRSQSRENHTATFMDSFTAGALSGAFASIMTMPFDVGKTRTQIFRDPAKIPYANAEKTTAPEQRSLVQLLWHIVRTEGVAGLWKGWVPRTLRVAPSCAIMISSYEIGKRTFRSMNERAARKQHES</sequence>
<feature type="repeat" description="Solcar" evidence="10">
    <location>
        <begin position="290"/>
        <end position="389"/>
    </location>
</feature>
<dbReference type="PROSITE" id="PS50920">
    <property type="entry name" value="SOLCAR"/>
    <property type="match status" value="3"/>
</dbReference>
<gene>
    <name evidence="13" type="ORF">BCR38DRAFT_357514</name>
</gene>
<comment type="similarity">
    <text evidence="2 11">Belongs to the mitochondrial carrier (TC 2.A.29) family.</text>
</comment>
<dbReference type="InterPro" id="IPR023395">
    <property type="entry name" value="MCP_dom_sf"/>
</dbReference>
<dbReference type="Gene3D" id="1.50.40.10">
    <property type="entry name" value="Mitochondrial carrier domain"/>
    <property type="match status" value="2"/>
</dbReference>
<dbReference type="STRING" id="1141098.A0A1Y2D865"/>
<keyword evidence="5" id="KW-0677">Repeat</keyword>
<dbReference type="FunCoup" id="A0A1Y2D865">
    <property type="interactions" value="822"/>
</dbReference>
<feature type="region of interest" description="Disordered" evidence="12">
    <location>
        <begin position="267"/>
        <end position="288"/>
    </location>
</feature>
<evidence type="ECO:0000256" key="2">
    <source>
        <dbReference type="ARBA" id="ARBA00006375"/>
    </source>
</evidence>
<proteinExistence type="inferred from homology"/>
<evidence type="ECO:0000256" key="11">
    <source>
        <dbReference type="RuleBase" id="RU000488"/>
    </source>
</evidence>
<dbReference type="AlphaFoldDB" id="A0A1Y2D865"/>
<dbReference type="Proteomes" id="UP000193689">
    <property type="component" value="Unassembled WGS sequence"/>
</dbReference>
<dbReference type="InterPro" id="IPR018108">
    <property type="entry name" value="MCP_transmembrane"/>
</dbReference>
<evidence type="ECO:0000256" key="1">
    <source>
        <dbReference type="ARBA" id="ARBA00004448"/>
    </source>
</evidence>
<dbReference type="EMBL" id="MCFJ01000031">
    <property type="protein sequence ID" value="ORY54825.1"/>
    <property type="molecule type" value="Genomic_DNA"/>
</dbReference>
<dbReference type="PANTHER" id="PTHR45760">
    <property type="entry name" value="FI19922P1-RELATED"/>
    <property type="match status" value="1"/>
</dbReference>
<name>A0A1Y2D865_9PEZI</name>
<dbReference type="InterPro" id="IPR045315">
    <property type="entry name" value="Mtm1-like"/>
</dbReference>
<evidence type="ECO:0000256" key="12">
    <source>
        <dbReference type="SAM" id="MobiDB-lite"/>
    </source>
</evidence>
<evidence type="ECO:0000256" key="10">
    <source>
        <dbReference type="PROSITE-ProRule" id="PRU00282"/>
    </source>
</evidence>
<keyword evidence="3 11" id="KW-0813">Transport</keyword>
<keyword evidence="7" id="KW-1133">Transmembrane helix</keyword>
<dbReference type="OrthoDB" id="1747031at2759"/>
<reference evidence="13 14" key="1">
    <citation type="submission" date="2016-07" db="EMBL/GenBank/DDBJ databases">
        <title>Pervasive Adenine N6-methylation of Active Genes in Fungi.</title>
        <authorList>
            <consortium name="DOE Joint Genome Institute"/>
            <person name="Mondo S.J."/>
            <person name="Dannebaum R.O."/>
            <person name="Kuo R.C."/>
            <person name="Labutti K."/>
            <person name="Haridas S."/>
            <person name="Kuo A."/>
            <person name="Salamov A."/>
            <person name="Ahrendt S.R."/>
            <person name="Lipzen A."/>
            <person name="Sullivan W."/>
            <person name="Andreopoulos W.B."/>
            <person name="Clum A."/>
            <person name="Lindquist E."/>
            <person name="Daum C."/>
            <person name="Ramamoorthy G.K."/>
            <person name="Gryganskyi A."/>
            <person name="Culley D."/>
            <person name="Magnuson J.K."/>
            <person name="James T.Y."/>
            <person name="O'Malley M.A."/>
            <person name="Stajich J.E."/>
            <person name="Spatafora J.W."/>
            <person name="Visel A."/>
            <person name="Grigoriev I.V."/>
        </authorList>
    </citation>
    <scope>NUCLEOTIDE SEQUENCE [LARGE SCALE GENOMIC DNA]</scope>
    <source>
        <strain evidence="13 14">CBS 129021</strain>
    </source>
</reference>
<evidence type="ECO:0000256" key="9">
    <source>
        <dbReference type="ARBA" id="ARBA00023136"/>
    </source>
</evidence>
<keyword evidence="14" id="KW-1185">Reference proteome</keyword>